<dbReference type="Gene3D" id="3.90.930.12">
    <property type="entry name" value="Ribosomal protein L6, alpha-beta domain"/>
    <property type="match status" value="2"/>
</dbReference>
<evidence type="ECO:0000259" key="6">
    <source>
        <dbReference type="Pfam" id="PF00347"/>
    </source>
</evidence>
<dbReference type="InterPro" id="IPR019906">
    <property type="entry name" value="Ribosomal_uL6_bac-type"/>
</dbReference>
<dbReference type="HAMAP" id="MF_01365_B">
    <property type="entry name" value="Ribosomal_uL6_B"/>
    <property type="match status" value="1"/>
</dbReference>
<evidence type="ECO:0000256" key="5">
    <source>
        <dbReference type="RuleBase" id="RU003870"/>
    </source>
</evidence>
<dbReference type="Pfam" id="PF00347">
    <property type="entry name" value="Ribosomal_L6"/>
    <property type="match status" value="2"/>
</dbReference>
<comment type="similarity">
    <text evidence="3 4">Belongs to the universal ribosomal protein uL6 family.</text>
</comment>
<dbReference type="EMBL" id="JBCHKQ010000005">
    <property type="protein sequence ID" value="MEM5948707.1"/>
    <property type="molecule type" value="Genomic_DNA"/>
</dbReference>
<dbReference type="GO" id="GO:0005840">
    <property type="term" value="C:ribosome"/>
    <property type="evidence" value="ECO:0007669"/>
    <property type="project" value="UniProtKB-KW"/>
</dbReference>
<feature type="domain" description="Large ribosomal subunit protein uL6 alpha-beta" evidence="6">
    <location>
        <begin position="11"/>
        <end position="82"/>
    </location>
</feature>
<keyword evidence="2 3" id="KW-0687">Ribonucleoprotein</keyword>
<comment type="caution">
    <text evidence="7">The sequence shown here is derived from an EMBL/GenBank/DDBJ whole genome shotgun (WGS) entry which is preliminary data.</text>
</comment>
<dbReference type="SUPFAM" id="SSF56053">
    <property type="entry name" value="Ribosomal protein L6"/>
    <property type="match status" value="2"/>
</dbReference>
<keyword evidence="3 5" id="KW-0699">rRNA-binding</keyword>
<name>A0ABU9UEW6_9SPIR</name>
<evidence type="ECO:0000313" key="7">
    <source>
        <dbReference type="EMBL" id="MEM5948707.1"/>
    </source>
</evidence>
<gene>
    <name evidence="3 7" type="primary">rplF</name>
    <name evidence="7" type="ORF">WKV44_09140</name>
</gene>
<evidence type="ECO:0000256" key="4">
    <source>
        <dbReference type="RuleBase" id="RU003869"/>
    </source>
</evidence>
<dbReference type="InterPro" id="IPR000702">
    <property type="entry name" value="Ribosomal_uL6-like"/>
</dbReference>
<accession>A0ABU9UEW6</accession>
<comment type="function">
    <text evidence="3 5">This protein binds to the 23S rRNA, and is important in its secondary structure. It is located near the subunit interface in the base of the L7/L12 stalk, and near the tRNA binding site of the peptidyltransferase center.</text>
</comment>
<dbReference type="InterPro" id="IPR036789">
    <property type="entry name" value="Ribosomal_uL6-like_a/b-dom_sf"/>
</dbReference>
<dbReference type="PANTHER" id="PTHR11655:SF14">
    <property type="entry name" value="LARGE RIBOSOMAL SUBUNIT PROTEIN UL6M"/>
    <property type="match status" value="1"/>
</dbReference>
<evidence type="ECO:0000256" key="2">
    <source>
        <dbReference type="ARBA" id="ARBA00023274"/>
    </source>
</evidence>
<dbReference type="PRINTS" id="PR00059">
    <property type="entry name" value="RIBOSOMALL6"/>
</dbReference>
<dbReference type="PIRSF" id="PIRSF002162">
    <property type="entry name" value="Ribosomal_L6"/>
    <property type="match status" value="1"/>
</dbReference>
<keyword evidence="8" id="KW-1185">Reference proteome</keyword>
<dbReference type="RefSeq" id="WP_420070159.1">
    <property type="nucleotide sequence ID" value="NZ_JBCHKQ010000005.1"/>
</dbReference>
<keyword evidence="1 3" id="KW-0689">Ribosomal protein</keyword>
<evidence type="ECO:0000256" key="1">
    <source>
        <dbReference type="ARBA" id="ARBA00022980"/>
    </source>
</evidence>
<organism evidence="7 8">
    <name type="scientific">Rarispira pelagica</name>
    <dbReference type="NCBI Taxonomy" id="3141764"/>
    <lineage>
        <taxon>Bacteria</taxon>
        <taxon>Pseudomonadati</taxon>
        <taxon>Spirochaetota</taxon>
        <taxon>Spirochaetia</taxon>
        <taxon>Winmispirales</taxon>
        <taxon>Winmispiraceae</taxon>
        <taxon>Rarispira</taxon>
    </lineage>
</organism>
<feature type="domain" description="Large ribosomal subunit protein uL6 alpha-beta" evidence="6">
    <location>
        <begin position="91"/>
        <end position="164"/>
    </location>
</feature>
<dbReference type="Proteomes" id="UP001466331">
    <property type="component" value="Unassembled WGS sequence"/>
</dbReference>
<evidence type="ECO:0000313" key="8">
    <source>
        <dbReference type="Proteomes" id="UP001466331"/>
    </source>
</evidence>
<sequence length="179" mass="19625">MSRLGKLPIPIPQGVDVKINGSTIDVKGPKGQLTLEIRPEVSVSVDNNECYVNRANDSKKARAFHGLFRQLINNMVIGVTEGFTKTLLINGVGYRAEVNGNILILSLGFSMPIEYYIPDGITVTVEENTKIKVSGIDKALVGKVASEIRSLRPVEPYKGKGVRYENEQVRRKVGKSGVK</sequence>
<reference evidence="7 8" key="1">
    <citation type="submission" date="2024-03" db="EMBL/GenBank/DDBJ databases">
        <title>Ignisphaera cupida sp. nov., a hyperthermophilic hydrolytic archaeon from a hot spring of Kamchatka, and proposal of Ignisphaeraceae fam. nov.</title>
        <authorList>
            <person name="Podosokorskaya O.A."/>
            <person name="Elcheninov A.G."/>
            <person name="Maltseva A.I."/>
            <person name="Zayulina K.S."/>
            <person name="Novikov A."/>
            <person name="Merkel A.Y."/>
        </authorList>
    </citation>
    <scope>NUCLEOTIDE SEQUENCE [LARGE SCALE GENOMIC DNA]</scope>
    <source>
        <strain evidence="7 8">38H-sp</strain>
    </source>
</reference>
<dbReference type="InterPro" id="IPR020040">
    <property type="entry name" value="Ribosomal_uL6_a/b-dom"/>
</dbReference>
<dbReference type="PANTHER" id="PTHR11655">
    <property type="entry name" value="60S/50S RIBOSOMAL PROTEIN L6/L9"/>
    <property type="match status" value="1"/>
</dbReference>
<keyword evidence="3 5" id="KW-0694">RNA-binding</keyword>
<dbReference type="NCBIfam" id="TIGR03654">
    <property type="entry name" value="L6_bact"/>
    <property type="match status" value="1"/>
</dbReference>
<comment type="subunit">
    <text evidence="3">Part of the 50S ribosomal subunit.</text>
</comment>
<proteinExistence type="inferred from homology"/>
<protein>
    <recommendedName>
        <fullName evidence="3">Large ribosomal subunit protein uL6</fullName>
    </recommendedName>
</protein>
<evidence type="ECO:0000256" key="3">
    <source>
        <dbReference type="HAMAP-Rule" id="MF_01365"/>
    </source>
</evidence>